<dbReference type="GO" id="GO:0008270">
    <property type="term" value="F:zinc ion binding"/>
    <property type="evidence" value="ECO:0007669"/>
    <property type="project" value="UniProtKB-KW"/>
</dbReference>
<comment type="caution">
    <text evidence="8">The sequence shown here is derived from an EMBL/GenBank/DDBJ whole genome shotgun (WGS) entry which is preliminary data.</text>
</comment>
<keyword evidence="4 5" id="KW-0238">DNA-binding</keyword>
<reference evidence="8" key="1">
    <citation type="submission" date="2022-03" db="EMBL/GenBank/DDBJ databases">
        <authorList>
            <person name="Sayadi A."/>
        </authorList>
    </citation>
    <scope>NUCLEOTIDE SEQUENCE</scope>
</reference>
<evidence type="ECO:0000256" key="5">
    <source>
        <dbReference type="PROSITE-ProRule" id="PRU00309"/>
    </source>
</evidence>
<evidence type="ECO:0000256" key="2">
    <source>
        <dbReference type="ARBA" id="ARBA00022771"/>
    </source>
</evidence>
<feature type="domain" description="THAP-type" evidence="7">
    <location>
        <begin position="1"/>
        <end position="86"/>
    </location>
</feature>
<organism evidence="8 9">
    <name type="scientific">Acanthoscelides obtectus</name>
    <name type="common">Bean weevil</name>
    <name type="synonym">Bruchus obtectus</name>
    <dbReference type="NCBI Taxonomy" id="200917"/>
    <lineage>
        <taxon>Eukaryota</taxon>
        <taxon>Metazoa</taxon>
        <taxon>Ecdysozoa</taxon>
        <taxon>Arthropoda</taxon>
        <taxon>Hexapoda</taxon>
        <taxon>Insecta</taxon>
        <taxon>Pterygota</taxon>
        <taxon>Neoptera</taxon>
        <taxon>Endopterygota</taxon>
        <taxon>Coleoptera</taxon>
        <taxon>Polyphaga</taxon>
        <taxon>Cucujiformia</taxon>
        <taxon>Chrysomeloidea</taxon>
        <taxon>Chrysomelidae</taxon>
        <taxon>Bruchinae</taxon>
        <taxon>Bruchini</taxon>
        <taxon>Acanthoscelides</taxon>
    </lineage>
</organism>
<dbReference type="InterPro" id="IPR038441">
    <property type="entry name" value="THAP_Znf_sf"/>
</dbReference>
<proteinExistence type="predicted"/>
<evidence type="ECO:0000313" key="8">
    <source>
        <dbReference type="EMBL" id="CAH2005618.1"/>
    </source>
</evidence>
<evidence type="ECO:0000259" key="7">
    <source>
        <dbReference type="PROSITE" id="PS50950"/>
    </source>
</evidence>
<dbReference type="InterPro" id="IPR006612">
    <property type="entry name" value="THAP_Znf"/>
</dbReference>
<evidence type="ECO:0000256" key="6">
    <source>
        <dbReference type="SAM" id="MobiDB-lite"/>
    </source>
</evidence>
<dbReference type="SMART" id="SM00692">
    <property type="entry name" value="DM3"/>
    <property type="match status" value="1"/>
</dbReference>
<dbReference type="SMART" id="SM00980">
    <property type="entry name" value="THAP"/>
    <property type="match status" value="1"/>
</dbReference>
<feature type="region of interest" description="Disordered" evidence="6">
    <location>
        <begin position="97"/>
        <end position="116"/>
    </location>
</feature>
<protein>
    <recommendedName>
        <fullName evidence="7">THAP-type domain-containing protein</fullName>
    </recommendedName>
</protein>
<sequence>MSGVRRCAALDCLNTAENSDYSLFRFPLDIERAKIWIKACNREDLLPKIQNLHNTSYRVCGEHFSQKMFANKSRTRLRKNVNPDIFLSLGRPSTVEVSLQTDEPRQKPYSCDGAGR</sequence>
<evidence type="ECO:0000256" key="3">
    <source>
        <dbReference type="ARBA" id="ARBA00022833"/>
    </source>
</evidence>
<dbReference type="Gene3D" id="6.20.210.20">
    <property type="entry name" value="THAP domain"/>
    <property type="match status" value="1"/>
</dbReference>
<dbReference type="PANTHER" id="PTHR46600">
    <property type="entry name" value="THAP DOMAIN-CONTAINING"/>
    <property type="match status" value="1"/>
</dbReference>
<name>A0A9P0M1V4_ACAOB</name>
<dbReference type="PANTHER" id="PTHR46600:SF11">
    <property type="entry name" value="THAP DOMAIN-CONTAINING PROTEIN 10"/>
    <property type="match status" value="1"/>
</dbReference>
<evidence type="ECO:0000256" key="1">
    <source>
        <dbReference type="ARBA" id="ARBA00022723"/>
    </source>
</evidence>
<dbReference type="Proteomes" id="UP001152888">
    <property type="component" value="Unassembled WGS sequence"/>
</dbReference>
<keyword evidence="3" id="KW-0862">Zinc</keyword>
<dbReference type="GO" id="GO:0043565">
    <property type="term" value="F:sequence-specific DNA binding"/>
    <property type="evidence" value="ECO:0007669"/>
    <property type="project" value="InterPro"/>
</dbReference>
<evidence type="ECO:0000313" key="9">
    <source>
        <dbReference type="Proteomes" id="UP001152888"/>
    </source>
</evidence>
<dbReference type="SUPFAM" id="SSF57716">
    <property type="entry name" value="Glucocorticoid receptor-like (DNA-binding domain)"/>
    <property type="match status" value="1"/>
</dbReference>
<dbReference type="EMBL" id="CAKOFQ010007648">
    <property type="protein sequence ID" value="CAH2005618.1"/>
    <property type="molecule type" value="Genomic_DNA"/>
</dbReference>
<gene>
    <name evidence="8" type="ORF">ACAOBT_LOCUS28646</name>
</gene>
<accession>A0A9P0M1V4</accession>
<keyword evidence="1" id="KW-0479">Metal-binding</keyword>
<dbReference type="InterPro" id="IPR026516">
    <property type="entry name" value="THAP1/10"/>
</dbReference>
<dbReference type="OrthoDB" id="6721012at2759"/>
<evidence type="ECO:0000256" key="4">
    <source>
        <dbReference type="ARBA" id="ARBA00023125"/>
    </source>
</evidence>
<dbReference type="AlphaFoldDB" id="A0A9P0M1V4"/>
<keyword evidence="2 5" id="KW-0863">Zinc-finger</keyword>
<dbReference type="Pfam" id="PF05485">
    <property type="entry name" value="THAP"/>
    <property type="match status" value="1"/>
</dbReference>
<dbReference type="PROSITE" id="PS50950">
    <property type="entry name" value="ZF_THAP"/>
    <property type="match status" value="1"/>
</dbReference>
<keyword evidence="9" id="KW-1185">Reference proteome</keyword>